<dbReference type="PANTHER" id="PTHR46023">
    <property type="entry name" value="LIPASE CLASS 3 PROTEIN-LIKE"/>
    <property type="match status" value="1"/>
</dbReference>
<evidence type="ECO:0000259" key="1">
    <source>
        <dbReference type="Pfam" id="PF01764"/>
    </source>
</evidence>
<comment type="caution">
    <text evidence="2">The sequence shown here is derived from an EMBL/GenBank/DDBJ whole genome shotgun (WGS) entry which is preliminary data.</text>
</comment>
<dbReference type="InterPro" id="IPR029058">
    <property type="entry name" value="AB_hydrolase_fold"/>
</dbReference>
<dbReference type="PANTHER" id="PTHR46023:SF2">
    <property type="entry name" value="LIPASE FAMILY PROTEIN, EXPRESSED"/>
    <property type="match status" value="1"/>
</dbReference>
<dbReference type="AlphaFoldDB" id="A0A833R1Z3"/>
<name>A0A833R1Z3_9POAL</name>
<dbReference type="Gene3D" id="3.40.50.1820">
    <property type="entry name" value="alpha/beta hydrolase"/>
    <property type="match status" value="1"/>
</dbReference>
<evidence type="ECO:0000313" key="3">
    <source>
        <dbReference type="Proteomes" id="UP000623129"/>
    </source>
</evidence>
<accession>A0A833R1Z3</accession>
<organism evidence="2 3">
    <name type="scientific">Carex littledalei</name>
    <dbReference type="NCBI Taxonomy" id="544730"/>
    <lineage>
        <taxon>Eukaryota</taxon>
        <taxon>Viridiplantae</taxon>
        <taxon>Streptophyta</taxon>
        <taxon>Embryophyta</taxon>
        <taxon>Tracheophyta</taxon>
        <taxon>Spermatophyta</taxon>
        <taxon>Magnoliopsida</taxon>
        <taxon>Liliopsida</taxon>
        <taxon>Poales</taxon>
        <taxon>Cyperaceae</taxon>
        <taxon>Cyperoideae</taxon>
        <taxon>Cariceae</taxon>
        <taxon>Carex</taxon>
        <taxon>Carex subgen. Euthyceras</taxon>
    </lineage>
</organism>
<dbReference type="SUPFAM" id="SSF53474">
    <property type="entry name" value="alpha/beta-Hydrolases"/>
    <property type="match status" value="1"/>
</dbReference>
<protein>
    <submittedName>
        <fullName evidence="2">Sn1-specific diacylglycerol lipase alpha</fullName>
    </submittedName>
</protein>
<reference evidence="2" key="1">
    <citation type="submission" date="2020-01" db="EMBL/GenBank/DDBJ databases">
        <title>Genome sequence of Kobresia littledalei, the first chromosome-level genome in the family Cyperaceae.</title>
        <authorList>
            <person name="Qu G."/>
        </authorList>
    </citation>
    <scope>NUCLEOTIDE SEQUENCE</scope>
    <source>
        <strain evidence="2">C.B.Clarke</strain>
        <tissue evidence="2">Leaf</tissue>
    </source>
</reference>
<proteinExistence type="predicted"/>
<keyword evidence="3" id="KW-1185">Reference proteome</keyword>
<dbReference type="CDD" id="cd00519">
    <property type="entry name" value="Lipase_3"/>
    <property type="match status" value="1"/>
</dbReference>
<evidence type="ECO:0000313" key="2">
    <source>
        <dbReference type="EMBL" id="KAF3330787.1"/>
    </source>
</evidence>
<dbReference type="InterPro" id="IPR002921">
    <property type="entry name" value="Fungal_lipase-type"/>
</dbReference>
<dbReference type="EMBL" id="SWLB01000013">
    <property type="protein sequence ID" value="KAF3330787.1"/>
    <property type="molecule type" value="Genomic_DNA"/>
</dbReference>
<dbReference type="GO" id="GO:0006629">
    <property type="term" value="P:lipid metabolic process"/>
    <property type="evidence" value="ECO:0007669"/>
    <property type="project" value="InterPro"/>
</dbReference>
<dbReference type="OrthoDB" id="438440at2759"/>
<sequence length="533" mass="58436">MATAEAAVAAAGGAVLLYLALVCRLSHQDVSEREERDDEEEEEISWPDMPPSTWLEGLTVATRTVLLACGETIGKWPIGDLAFGINRQMKRQGSLQHEYAGSDCVRLSGCETLSELTELLRYLNLCMYFSKKHFPAFLEFGQYDQESILLHMPNARLMKPAFTIVRDSNSKCFLLIIRGATTTTDRLTAATGAEVPFHHVILNNGKVENLILGHAHCGMLAAARWIAQLAIPCLHEGLGRCPDYEVKVMGHSMGAGIGAILTHILREREEFSSCTCLAFAPAACLTWELAESGKDFITSLVNRNDAVPSFCKASAARVRSEVMASSWRNNMREGMQLNKLFNFVNGHVEKIRSHLASVSGSLVKVANSTVVVQCNGSSLSEPLIKNTANGTTNGTDAPKINGNSTQVCSTYVASQVEAEEINIQQDQETISNLDAAAELPENKMHATPVAKSSQQFYPPGRIIHMVALPDGEPEDDEAFEIYETPRGLYGKIRLAPDMVKDHYMPSYIKTLEVLLDRLRKDGTDNTSPSSADL</sequence>
<dbReference type="Proteomes" id="UP000623129">
    <property type="component" value="Unassembled WGS sequence"/>
</dbReference>
<gene>
    <name evidence="2" type="ORF">FCM35_KLT04141</name>
</gene>
<dbReference type="Pfam" id="PF01764">
    <property type="entry name" value="Lipase_3"/>
    <property type="match status" value="1"/>
</dbReference>
<feature type="domain" description="Fungal lipase-type" evidence="1">
    <location>
        <begin position="175"/>
        <end position="310"/>
    </location>
</feature>